<gene>
    <name evidence="2" type="primary">Cnig_chr_V.g21086</name>
    <name evidence="2" type="ORF">B9Z55_021086</name>
</gene>
<dbReference type="PANTHER" id="PTHR22716">
    <property type="entry name" value="ETS CLASS TRANSCRIPTION FACTOR-RELATED-RELATED"/>
    <property type="match status" value="1"/>
</dbReference>
<dbReference type="GO" id="GO:0040027">
    <property type="term" value="P:negative regulation of vulval development"/>
    <property type="evidence" value="ECO:0007669"/>
    <property type="project" value="InterPro"/>
</dbReference>
<keyword evidence="3" id="KW-1185">Reference proteome</keyword>
<sequence length="285" mass="33452">MNEAVVKEEVIEEEHNFTFRNGEYIEVKQEEVELELEYLLEKEIKMETNDDFSGDNISDGFFEDVKLEPKESHSKIDRICKICHKRMPRSLSKLITSEEDKTVLSEMFNVEFMGTNPSYVCYSHIQTIIDENDGKLKLARTPFEKLLRSFIRKNKKLIKVRTPHRHYCHVCHIAKNRSELYEASSKGIRMVVMIGRILRGTHSVEQAKSYLTDEKRFACYSHFKESIDKIFEHLGVRNFQEFFKCPTVVTRGLMDIVKNIDSSVTANQIIYAFHELLLKRKRGSK</sequence>
<comment type="caution">
    <text evidence="2">The sequence shown here is derived from an EMBL/GenBank/DDBJ whole genome shotgun (WGS) entry which is preliminary data.</text>
</comment>
<organism evidence="2 3">
    <name type="scientific">Caenorhabditis nigoni</name>
    <dbReference type="NCBI Taxonomy" id="1611254"/>
    <lineage>
        <taxon>Eukaryota</taxon>
        <taxon>Metazoa</taxon>
        <taxon>Ecdysozoa</taxon>
        <taxon>Nematoda</taxon>
        <taxon>Chromadorea</taxon>
        <taxon>Rhabditida</taxon>
        <taxon>Rhabditina</taxon>
        <taxon>Rhabditomorpha</taxon>
        <taxon>Rhabditoidea</taxon>
        <taxon>Rhabditidae</taxon>
        <taxon>Peloderinae</taxon>
        <taxon>Caenorhabditis</taxon>
    </lineage>
</organism>
<dbReference type="EMBL" id="PDUG01000005">
    <property type="protein sequence ID" value="PIC29534.1"/>
    <property type="molecule type" value="Genomic_DNA"/>
</dbReference>
<dbReference type="Proteomes" id="UP000230233">
    <property type="component" value="Chromosome V"/>
</dbReference>
<feature type="domain" description="Lin-15A/B-like" evidence="1">
    <location>
        <begin position="166"/>
        <end position="280"/>
    </location>
</feature>
<evidence type="ECO:0000313" key="2">
    <source>
        <dbReference type="EMBL" id="PIC29534.1"/>
    </source>
</evidence>
<proteinExistence type="predicted"/>
<evidence type="ECO:0000259" key="1">
    <source>
        <dbReference type="Pfam" id="PF25375"/>
    </source>
</evidence>
<reference evidence="3" key="1">
    <citation type="submission" date="2017-10" db="EMBL/GenBank/DDBJ databases">
        <title>Rapid genome shrinkage in a self-fertile nematode reveals novel sperm competition proteins.</title>
        <authorList>
            <person name="Yin D."/>
            <person name="Schwarz E.M."/>
            <person name="Thomas C.G."/>
            <person name="Felde R.L."/>
            <person name="Korf I.F."/>
            <person name="Cutter A.D."/>
            <person name="Schartner C.M."/>
            <person name="Ralston E.J."/>
            <person name="Meyer B.J."/>
            <person name="Haag E.S."/>
        </authorList>
    </citation>
    <scope>NUCLEOTIDE SEQUENCE [LARGE SCALE GENOMIC DNA]</scope>
    <source>
        <strain evidence="3">JU1422</strain>
    </source>
</reference>
<dbReference type="PANTHER" id="PTHR22716:SF1">
    <property type="entry name" value="ETS CLASS TRANSCRIPTION FACTOR-RELATED"/>
    <property type="match status" value="1"/>
</dbReference>
<dbReference type="Pfam" id="PF25375">
    <property type="entry name" value="Lin-15B"/>
    <property type="match status" value="1"/>
</dbReference>
<dbReference type="AlphaFoldDB" id="A0A2G5TQI7"/>
<evidence type="ECO:0000313" key="3">
    <source>
        <dbReference type="Proteomes" id="UP000230233"/>
    </source>
</evidence>
<accession>A0A2G5TQI7</accession>
<name>A0A2G5TQI7_9PELO</name>
<dbReference type="InterPro" id="IPR040129">
    <property type="entry name" value="Lin-15B-like"/>
</dbReference>
<dbReference type="InterPro" id="IPR057432">
    <property type="entry name" value="Lin-15A/B-like_dom"/>
</dbReference>
<protein>
    <recommendedName>
        <fullName evidence="1">Lin-15A/B-like domain-containing protein</fullName>
    </recommendedName>
</protein>